<feature type="domain" description="Putative restriction endonuclease" evidence="2">
    <location>
        <begin position="27"/>
        <end position="160"/>
    </location>
</feature>
<dbReference type="PANTHER" id="PTHR33352:SF3">
    <property type="entry name" value="SLR1612 PROTEIN"/>
    <property type="match status" value="1"/>
</dbReference>
<feature type="compositionally biased region" description="Basic and acidic residues" evidence="1">
    <location>
        <begin position="203"/>
        <end position="237"/>
    </location>
</feature>
<dbReference type="Pfam" id="PF05685">
    <property type="entry name" value="Uma2"/>
    <property type="match status" value="1"/>
</dbReference>
<dbReference type="InterPro" id="IPR008538">
    <property type="entry name" value="Uma2"/>
</dbReference>
<proteinExistence type="predicted"/>
<keyword evidence="3" id="KW-0255">Endonuclease</keyword>
<dbReference type="GO" id="GO:0004519">
    <property type="term" value="F:endonuclease activity"/>
    <property type="evidence" value="ECO:0007669"/>
    <property type="project" value="UniProtKB-KW"/>
</dbReference>
<protein>
    <submittedName>
        <fullName evidence="3">Uma2 family endonuclease</fullName>
    </submittedName>
</protein>
<dbReference type="EMBL" id="JADEWB010000130">
    <property type="protein sequence ID" value="MBE9237961.1"/>
    <property type="molecule type" value="Genomic_DNA"/>
</dbReference>
<evidence type="ECO:0000259" key="2">
    <source>
        <dbReference type="Pfam" id="PF05685"/>
    </source>
</evidence>
<name>A0ABR9VHK3_9CYAN</name>
<comment type="caution">
    <text evidence="3">The sequence shown here is derived from an EMBL/GenBank/DDBJ whole genome shotgun (WGS) entry which is preliminary data.</text>
</comment>
<dbReference type="InterPro" id="IPR012296">
    <property type="entry name" value="Nuclease_put_TT1808"/>
</dbReference>
<evidence type="ECO:0000313" key="4">
    <source>
        <dbReference type="Proteomes" id="UP000606776"/>
    </source>
</evidence>
<evidence type="ECO:0000313" key="3">
    <source>
        <dbReference type="EMBL" id="MBE9237961.1"/>
    </source>
</evidence>
<keyword evidence="3" id="KW-0540">Nuclease</keyword>
<accession>A0ABR9VHK3</accession>
<dbReference type="Proteomes" id="UP000606776">
    <property type="component" value="Unassembled WGS sequence"/>
</dbReference>
<dbReference type="InterPro" id="IPR011335">
    <property type="entry name" value="Restrct_endonuc-II-like"/>
</dbReference>
<dbReference type="RefSeq" id="WP_193943623.1">
    <property type="nucleotide sequence ID" value="NZ_JADEWB010000130.1"/>
</dbReference>
<sequence length="256" mass="29886">MTEQLLDKVDDHYIPDANLLITEDDTPVDNFPSAKQQRLLVSSLYSDSELQPCLIEANVGIYHTDGEPAIVPDVFISFDVQTPEEWWKKQNRCYMVWKFGKSPELVMEIVSNQEGEELTKKLKIYERMKVNYYLVYDPNQELGEDQLHIYQLVGRHYAKTSETWLSDINLGVTFWEGEFEGRNDIWLRWCDQQGMVIPTGDERAAREKLEKEEAQRRAQEAENRAQEAENRAQESENRAQLLVQKLRELGVDPDTI</sequence>
<reference evidence="3 4" key="1">
    <citation type="submission" date="2020-10" db="EMBL/GenBank/DDBJ databases">
        <authorList>
            <person name="Castelo-Branco R."/>
            <person name="Eusebio N."/>
            <person name="Adriana R."/>
            <person name="Vieira A."/>
            <person name="Brugerolle De Fraissinette N."/>
            <person name="Rezende De Castro R."/>
            <person name="Schneider M.P."/>
            <person name="Vasconcelos V."/>
            <person name="Leao P.N."/>
        </authorList>
    </citation>
    <scope>NUCLEOTIDE SEQUENCE [LARGE SCALE GENOMIC DNA]</scope>
    <source>
        <strain evidence="3 4">LEGE 00250</strain>
    </source>
</reference>
<gene>
    <name evidence="3" type="ORF">IQ227_18475</name>
</gene>
<dbReference type="Gene3D" id="3.90.1570.10">
    <property type="entry name" value="tt1808, chain A"/>
    <property type="match status" value="1"/>
</dbReference>
<feature type="region of interest" description="Disordered" evidence="1">
    <location>
        <begin position="203"/>
        <end position="239"/>
    </location>
</feature>
<keyword evidence="3" id="KW-0378">Hydrolase</keyword>
<dbReference type="PANTHER" id="PTHR33352">
    <property type="entry name" value="SLR1095 PROTEIN"/>
    <property type="match status" value="1"/>
</dbReference>
<keyword evidence="4" id="KW-1185">Reference proteome</keyword>
<dbReference type="CDD" id="cd06260">
    <property type="entry name" value="DUF820-like"/>
    <property type="match status" value="1"/>
</dbReference>
<evidence type="ECO:0000256" key="1">
    <source>
        <dbReference type="SAM" id="MobiDB-lite"/>
    </source>
</evidence>
<dbReference type="SUPFAM" id="SSF52980">
    <property type="entry name" value="Restriction endonuclease-like"/>
    <property type="match status" value="1"/>
</dbReference>
<organism evidence="3 4">
    <name type="scientific">Sphaerospermopsis aphanizomenoides LEGE 00250</name>
    <dbReference type="NCBI Taxonomy" id="2777972"/>
    <lineage>
        <taxon>Bacteria</taxon>
        <taxon>Bacillati</taxon>
        <taxon>Cyanobacteriota</taxon>
        <taxon>Cyanophyceae</taxon>
        <taxon>Nostocales</taxon>
        <taxon>Aphanizomenonaceae</taxon>
        <taxon>Sphaerospermopsis</taxon>
        <taxon>Sphaerospermopsis aphanizomenoides</taxon>
    </lineage>
</organism>